<dbReference type="SUPFAM" id="SSF51735">
    <property type="entry name" value="NAD(P)-binding Rossmann-fold domains"/>
    <property type="match status" value="2"/>
</dbReference>
<keyword evidence="3" id="KW-1185">Reference proteome</keyword>
<dbReference type="EMBL" id="CAXAMM010024809">
    <property type="protein sequence ID" value="CAK9056033.1"/>
    <property type="molecule type" value="Genomic_DNA"/>
</dbReference>
<protein>
    <submittedName>
        <fullName evidence="2">Delta(1)-pyrroline-2-carboxylate reductase (Pyr2C reductase) (Proline ketimine reductase)</fullName>
    </submittedName>
</protein>
<feature type="non-terminal residue" evidence="2">
    <location>
        <position position="492"/>
    </location>
</feature>
<sequence length="492" mass="51358">VTPDVIRYDDAIGLLSWPKAVDALRAGHLRPKAEIADLILGPQSASLLNRAAHVDGLGYGVKAVTIVGDNPARDLPTVQGAMMVFAPETGALTAIIDSRLVTEIKTASDSLLGAQLLARPDSTRLLIVGAGVVAASLVRAYAAVFPALEQIAVWARRPEQAEDLVARAADIAVELVVAEDLATYASAADIVSSATMAREPVLKGEWISPGTHVDLIGAFKSDMREADDALISGGSLYVDSRDTTLDHIGELMIPVAAGVTPDVIRYDDAIGLLSWPKAVDALRAGHLRPKAEIADLILGPQSASLLNRAAHVDGLGYGVKAVTIVGDNPARDLPTVQGAMMVFAPETGALTAIIDSRLVTEIKTASDSLLGAQLLARPDSTRLLIVGAGVVAASLVRAYAAVFPALEQIAVWARRPEQAEDLVARAADIAVELVVAEDLATYASAADIVSSATMAREPVLKGEWISPGTHVDLIGAFKSDMREADDALISGG</sequence>
<dbReference type="PANTHER" id="PTHR13812:SF19">
    <property type="entry name" value="KETIMINE REDUCTASE MU-CRYSTALLIN"/>
    <property type="match status" value="1"/>
</dbReference>
<reference evidence="2 3" key="1">
    <citation type="submission" date="2024-02" db="EMBL/GenBank/DDBJ databases">
        <authorList>
            <person name="Chen Y."/>
            <person name="Shah S."/>
            <person name="Dougan E. K."/>
            <person name="Thang M."/>
            <person name="Chan C."/>
        </authorList>
    </citation>
    <scope>NUCLEOTIDE SEQUENCE [LARGE SCALE GENOMIC DNA]</scope>
</reference>
<evidence type="ECO:0000256" key="1">
    <source>
        <dbReference type="ARBA" id="ARBA00008903"/>
    </source>
</evidence>
<evidence type="ECO:0000313" key="3">
    <source>
        <dbReference type="Proteomes" id="UP001642464"/>
    </source>
</evidence>
<feature type="non-terminal residue" evidence="2">
    <location>
        <position position="1"/>
    </location>
</feature>
<proteinExistence type="inferred from homology"/>
<comment type="similarity">
    <text evidence="1">Belongs to the ornithine cyclodeaminase/mu-crystallin family.</text>
</comment>
<comment type="caution">
    <text evidence="2">The sequence shown here is derived from an EMBL/GenBank/DDBJ whole genome shotgun (WGS) entry which is preliminary data.</text>
</comment>
<name>A0ABP0MXU4_9DINO</name>
<dbReference type="Proteomes" id="UP001642464">
    <property type="component" value="Unassembled WGS sequence"/>
</dbReference>
<evidence type="ECO:0000313" key="2">
    <source>
        <dbReference type="EMBL" id="CAK9056033.1"/>
    </source>
</evidence>
<organism evidence="2 3">
    <name type="scientific">Durusdinium trenchii</name>
    <dbReference type="NCBI Taxonomy" id="1381693"/>
    <lineage>
        <taxon>Eukaryota</taxon>
        <taxon>Sar</taxon>
        <taxon>Alveolata</taxon>
        <taxon>Dinophyceae</taxon>
        <taxon>Suessiales</taxon>
        <taxon>Symbiodiniaceae</taxon>
        <taxon>Durusdinium</taxon>
    </lineage>
</organism>
<dbReference type="PANTHER" id="PTHR13812">
    <property type="entry name" value="KETIMINE REDUCTASE MU-CRYSTALLIN"/>
    <property type="match status" value="1"/>
</dbReference>
<gene>
    <name evidence="2" type="ORF">SCF082_LOCUS30231</name>
</gene>
<dbReference type="InterPro" id="IPR036291">
    <property type="entry name" value="NAD(P)-bd_dom_sf"/>
</dbReference>
<dbReference type="Gene3D" id="3.40.50.720">
    <property type="entry name" value="NAD(P)-binding Rossmann-like Domain"/>
    <property type="match status" value="2"/>
</dbReference>
<dbReference type="Pfam" id="PF02423">
    <property type="entry name" value="OCD_Mu_crystall"/>
    <property type="match status" value="2"/>
</dbReference>
<dbReference type="InterPro" id="IPR003462">
    <property type="entry name" value="ODC_Mu_crystall"/>
</dbReference>
<accession>A0ABP0MXU4</accession>